<dbReference type="OrthoDB" id="3197455at2"/>
<keyword evidence="2" id="KW-0067">ATP-binding</keyword>
<dbReference type="SMART" id="SM00487">
    <property type="entry name" value="DEXDc"/>
    <property type="match status" value="1"/>
</dbReference>
<dbReference type="GO" id="GO:0006289">
    <property type="term" value="P:nucleotide-excision repair"/>
    <property type="evidence" value="ECO:0007669"/>
    <property type="project" value="TreeGrafter"/>
</dbReference>
<dbReference type="GO" id="GO:0036297">
    <property type="term" value="P:interstrand cross-link repair"/>
    <property type="evidence" value="ECO:0007669"/>
    <property type="project" value="TreeGrafter"/>
</dbReference>
<dbReference type="RefSeq" id="WP_110630586.1">
    <property type="nucleotide sequence ID" value="NZ_CP029788.1"/>
</dbReference>
<dbReference type="InterPro" id="IPR011545">
    <property type="entry name" value="DEAD/DEAH_box_helicase_dom"/>
</dbReference>
<dbReference type="Pfam" id="PF00271">
    <property type="entry name" value="Helicase_C"/>
    <property type="match status" value="1"/>
</dbReference>
<organism evidence="4 5">
    <name type="scientific">Streptomyces actuosus</name>
    <dbReference type="NCBI Taxonomy" id="1885"/>
    <lineage>
        <taxon>Bacteria</taxon>
        <taxon>Bacillati</taxon>
        <taxon>Actinomycetota</taxon>
        <taxon>Actinomycetes</taxon>
        <taxon>Kitasatosporales</taxon>
        <taxon>Streptomycetaceae</taxon>
        <taxon>Streptomyces</taxon>
    </lineage>
</organism>
<dbReference type="PROSITE" id="PS51192">
    <property type="entry name" value="HELICASE_ATP_BIND_1"/>
    <property type="match status" value="1"/>
</dbReference>
<reference evidence="4 5" key="1">
    <citation type="submission" date="2018-06" db="EMBL/GenBank/DDBJ databases">
        <title>The complete genome sequence of a nosiheptide producer Streptomyces actuosus ATCC 25421: deducing the ability of producing a new class III lantibiotics.</title>
        <authorList>
            <person name="Liu W."/>
            <person name="Sun F."/>
            <person name="Hu Y."/>
        </authorList>
    </citation>
    <scope>NUCLEOTIDE SEQUENCE [LARGE SCALE GENOMIC DNA]</scope>
    <source>
        <strain evidence="4 5">ATCC 25421</strain>
    </source>
</reference>
<evidence type="ECO:0000256" key="2">
    <source>
        <dbReference type="ARBA" id="ARBA00022840"/>
    </source>
</evidence>
<dbReference type="SUPFAM" id="SSF52540">
    <property type="entry name" value="P-loop containing nucleoside triphosphate hydrolases"/>
    <property type="match status" value="1"/>
</dbReference>
<dbReference type="Pfam" id="PF00270">
    <property type="entry name" value="DEAD"/>
    <property type="match status" value="1"/>
</dbReference>
<keyword evidence="4" id="KW-0378">Hydrolase</keyword>
<gene>
    <name evidence="4" type="ORF">DMT42_26520</name>
</gene>
<proteinExistence type="predicted"/>
<dbReference type="GO" id="GO:0043138">
    <property type="term" value="F:3'-5' DNA helicase activity"/>
    <property type="evidence" value="ECO:0007669"/>
    <property type="project" value="TreeGrafter"/>
</dbReference>
<dbReference type="PANTHER" id="PTHR47957">
    <property type="entry name" value="ATP-DEPENDENT HELICASE HRQ1"/>
    <property type="match status" value="1"/>
</dbReference>
<dbReference type="GO" id="GO:0005524">
    <property type="term" value="F:ATP binding"/>
    <property type="evidence" value="ECO:0007669"/>
    <property type="project" value="UniProtKB-KW"/>
</dbReference>
<evidence type="ECO:0000313" key="5">
    <source>
        <dbReference type="Proteomes" id="UP000247634"/>
    </source>
</evidence>
<dbReference type="PANTHER" id="PTHR47957:SF3">
    <property type="entry name" value="ATP-DEPENDENT HELICASE HRQ1"/>
    <property type="match status" value="1"/>
</dbReference>
<dbReference type="InterPro" id="IPR027417">
    <property type="entry name" value="P-loop_NTPase"/>
</dbReference>
<protein>
    <submittedName>
        <fullName evidence="4">DEAD/DEAH box helicase</fullName>
    </submittedName>
</protein>
<dbReference type="GO" id="GO:0003676">
    <property type="term" value="F:nucleic acid binding"/>
    <property type="evidence" value="ECO:0007669"/>
    <property type="project" value="InterPro"/>
</dbReference>
<evidence type="ECO:0000259" key="3">
    <source>
        <dbReference type="PROSITE" id="PS51192"/>
    </source>
</evidence>
<keyword evidence="1" id="KW-0547">Nucleotide-binding</keyword>
<evidence type="ECO:0000256" key="1">
    <source>
        <dbReference type="ARBA" id="ARBA00022741"/>
    </source>
</evidence>
<dbReference type="Proteomes" id="UP000247634">
    <property type="component" value="Chromosome"/>
</dbReference>
<name>A0A2U9P6Z7_STRAS</name>
<dbReference type="SMART" id="SM00490">
    <property type="entry name" value="HELICc"/>
    <property type="match status" value="1"/>
</dbReference>
<sequence>MSTPVPGIDAFATHDALREAYLRYYDTAFRLRDEALQAERRSLLDRPGGVFADPFIELRPEYALTGRSLAQSAELAGAPTELAAFAERGLFDPGMQLYTHQERTLACTMKGGENAVVTAGTGAGKTEAFLLPILADLLHESRDWKGSPAPHRPWWDRASADYQPQRQGEQGRPAAVRAMVLYPMNALVDDQLVRLRRALDSDDVRKWLDDHRYRHRFYFGRFTGSTPVTGSPHQQFAVDELRAYLKATAARGERARQAAEERQDSNLAYFAPRLDGGEMRSRWDMYDAPPDVLITNYSMLNVMLQRSRDEDFFLSTEQWLDSYEDARFTLVLDELHMYRGTQGTEIAYLIRNLIHRLGLAGRPEKLRILAASASLDEKRDSDRRFLQDFFARDETSFHFIPGEPAPRTSGPGDISASAPQLAKAYTKPLAPAEASQLLAATGAAQALADVLTAGTDTPSAPSQPASALARELFPASSQEEADLALRGTAAAIRAAAVSGTTGLPRIRIHLFFRNVAGMWACSDPACSEVPRGFQSTGRTIGKVFSLPRTSCDCGARVLELLYCQSCGEALLGGYAPRNAVRARVFNSILLPDSPDLSRVPDQSGRDRTAANYIVYWPSSKPQRADDDAHWTGGNGSVRFTFRRSIYDPASGHLQNKEAGATGWSFHVTSPVDKSTGLAKLDLSLLPPFPTKSPCCGADWERRYDKDSKTRPITDPVRLTSPVRTMRTGFEKINQVLSDELAEQFTDPHERKLIVFTDSRQDAAKLSAGMALRHYQDLVRLLALDELRESVVSDDDLNAVREQVAGQKSAAIDDAVARLSKRSKQDLNTLRGALLDGDEDTVKAVAKRLSSPPTLDSLAKVHVNARLLSLGVNPAGTKPSVQSVGQLQWHELFDWEQKPPALTAATSAAQEAALSSEDGLLENTIEALFSGAGRDVESLGMGAITPAKTAPDPEGLGQASLRILAELRRFFHMRNDDRVTPPPRLKEFWMSVAAHHGADYDDVQRDAETAWGDAVTSNYVIDPRKVAVQPARGDVWRCPTCGRRHLTRSAGTCTRCRSELPAKPSHDSTPEDSDYYAWKASSNRAAFRLNCAELTGQTGRIEAQARQARFQHVFLSDPPEVPLVHEIDLLSVTTTMEAGVDIGPLSAVLMANMPPSRFNYQQRVGRAGRRSSPVAVAMTVCRGRSHDEHYFANPSAITNDPTPAPYLALQRPEILKRAMAAEILRLAFRDLEHHGGAGSVHGEFGLAQDWEAALPDVRAWIEQEADLMAQTARALTAYTPLQPEQILDTPWVEDLLGRITEVAASPTGSHHLAERLAHAGVLPMFGFPTRVRQLYLEVPNKRYPWPPDATIDRDIAMAVSQFAPGGEIVKDGQVFTVTGVTEFEPRPQGPRPIAEPLENPRTVGLCRICNHVEEHPSLQGPCPVCLSPEYRVVDLREPAGFRSSEARDFDGVFAWSPYSISSRAATNLSALGFTPWKGAHVFAGPGKRYVVNDNNGELFSLRRASGPWGGYLVEGASGNSYGDSIQVALGAVLPTDFLFLGPASSIDWKGGYRLNLSNGNPAYGADISEGRRAAWYSLAFLLRSSAARYLDVGRQELLAGIHPGPHQDGHVIYAFLADTLENGAGFSTHLGNPDIIDGYMQAVDRFLEELREDEHADVCTSSCPRCLRDYSNMAHHPLLDWRLAGDLLAVLSGRSLTPSAVRARGALTVLKGLYKGKYLDEDTPGLAFSTNGRRHVVVAKHPLQACEQDLVSPDLQPTLDAALRFTQDAERVVVADWFTLEKSPMQIIERLRTL</sequence>
<keyword evidence="5" id="KW-1185">Reference proteome</keyword>
<dbReference type="InterPro" id="IPR001650">
    <property type="entry name" value="Helicase_C-like"/>
</dbReference>
<dbReference type="EMBL" id="CP029788">
    <property type="protein sequence ID" value="AWT45486.1"/>
    <property type="molecule type" value="Genomic_DNA"/>
</dbReference>
<dbReference type="InterPro" id="IPR014001">
    <property type="entry name" value="Helicase_ATP-bd"/>
</dbReference>
<feature type="domain" description="Helicase ATP-binding" evidence="3">
    <location>
        <begin position="106"/>
        <end position="393"/>
    </location>
</feature>
<evidence type="ECO:0000313" key="4">
    <source>
        <dbReference type="EMBL" id="AWT45486.1"/>
    </source>
</evidence>
<keyword evidence="4" id="KW-0347">Helicase</keyword>
<dbReference type="Gene3D" id="3.40.50.300">
    <property type="entry name" value="P-loop containing nucleotide triphosphate hydrolases"/>
    <property type="match status" value="2"/>
</dbReference>
<accession>A0A2U9P6Z7</accession>
<dbReference type="KEGG" id="sact:DMT42_26520"/>